<dbReference type="EMBL" id="MCGG01000048">
    <property type="protein sequence ID" value="OEJ65575.1"/>
    <property type="molecule type" value="Genomic_DNA"/>
</dbReference>
<evidence type="ECO:0000313" key="5">
    <source>
        <dbReference type="Proteomes" id="UP000095347"/>
    </source>
</evidence>
<dbReference type="OrthoDB" id="9808910at2"/>
<dbReference type="InterPro" id="IPR031107">
    <property type="entry name" value="Small_HSP"/>
</dbReference>
<dbReference type="RefSeq" id="WP_069958703.1">
    <property type="nucleotide sequence ID" value="NZ_MCGG01000048.1"/>
</dbReference>
<organism evidence="4 5">
    <name type="scientific">Magnetovibrio blakemorei</name>
    <dbReference type="NCBI Taxonomy" id="28181"/>
    <lineage>
        <taxon>Bacteria</taxon>
        <taxon>Pseudomonadati</taxon>
        <taxon>Pseudomonadota</taxon>
        <taxon>Alphaproteobacteria</taxon>
        <taxon>Rhodospirillales</taxon>
        <taxon>Magnetovibrionaceae</taxon>
        <taxon>Magnetovibrio</taxon>
    </lineage>
</organism>
<sequence length="142" mass="15771">MVEHAGRTPVHFGDEWWGSFADPFRVLATKVADFFAPPAEASKDDDMYEICIELPGVAEDDISVALDHGTLLVSGEKKVERHEEGKSFIFSEISYGKFQRSFRLPGDADGERISAAFSNGVLKVSIAKKETKSTRKEIPIHK</sequence>
<dbReference type="Proteomes" id="UP000095347">
    <property type="component" value="Unassembled WGS sequence"/>
</dbReference>
<evidence type="ECO:0000256" key="2">
    <source>
        <dbReference type="RuleBase" id="RU003616"/>
    </source>
</evidence>
<comment type="caution">
    <text evidence="4">The sequence shown here is derived from an EMBL/GenBank/DDBJ whole genome shotgun (WGS) entry which is preliminary data.</text>
</comment>
<dbReference type="Gene3D" id="2.60.40.790">
    <property type="match status" value="1"/>
</dbReference>
<dbReference type="STRING" id="28181.BEN30_14060"/>
<dbReference type="InterPro" id="IPR002068">
    <property type="entry name" value="A-crystallin/Hsp20_dom"/>
</dbReference>
<dbReference type="InterPro" id="IPR008978">
    <property type="entry name" value="HSP20-like_chaperone"/>
</dbReference>
<reference evidence="5" key="1">
    <citation type="submission" date="2016-07" db="EMBL/GenBank/DDBJ databases">
        <authorList>
            <person name="Florea S."/>
            <person name="Webb J.S."/>
            <person name="Jaromczyk J."/>
            <person name="Schardl C.L."/>
        </authorList>
    </citation>
    <scope>NUCLEOTIDE SEQUENCE [LARGE SCALE GENOMIC DNA]</scope>
    <source>
        <strain evidence="5">MV-1</strain>
    </source>
</reference>
<evidence type="ECO:0000259" key="3">
    <source>
        <dbReference type="PROSITE" id="PS01031"/>
    </source>
</evidence>
<dbReference type="PROSITE" id="PS01031">
    <property type="entry name" value="SHSP"/>
    <property type="match status" value="1"/>
</dbReference>
<evidence type="ECO:0000313" key="4">
    <source>
        <dbReference type="EMBL" id="OEJ65575.1"/>
    </source>
</evidence>
<feature type="domain" description="SHSP" evidence="3">
    <location>
        <begin position="30"/>
        <end position="142"/>
    </location>
</feature>
<dbReference type="CDD" id="cd06464">
    <property type="entry name" value="ACD_sHsps-like"/>
    <property type="match status" value="1"/>
</dbReference>
<evidence type="ECO:0000256" key="1">
    <source>
        <dbReference type="PROSITE-ProRule" id="PRU00285"/>
    </source>
</evidence>
<accession>A0A1E5Q5B2</accession>
<gene>
    <name evidence="4" type="ORF">BEN30_14060</name>
</gene>
<name>A0A1E5Q5B2_9PROT</name>
<proteinExistence type="inferred from homology"/>
<comment type="similarity">
    <text evidence="1 2">Belongs to the small heat shock protein (HSP20) family.</text>
</comment>
<dbReference type="Pfam" id="PF00011">
    <property type="entry name" value="HSP20"/>
    <property type="match status" value="1"/>
</dbReference>
<protein>
    <recommendedName>
        <fullName evidence="3">SHSP domain-containing protein</fullName>
    </recommendedName>
</protein>
<dbReference type="SUPFAM" id="SSF49764">
    <property type="entry name" value="HSP20-like chaperones"/>
    <property type="match status" value="1"/>
</dbReference>
<keyword evidence="5" id="KW-1185">Reference proteome</keyword>
<dbReference type="AlphaFoldDB" id="A0A1E5Q5B2"/>
<dbReference type="PANTHER" id="PTHR11527">
    <property type="entry name" value="HEAT-SHOCK PROTEIN 20 FAMILY MEMBER"/>
    <property type="match status" value="1"/>
</dbReference>